<dbReference type="Gene3D" id="1.20.1290.10">
    <property type="entry name" value="AhpD-like"/>
    <property type="match status" value="1"/>
</dbReference>
<name>A0A0C2X6R3_AMAMK</name>
<gene>
    <name evidence="3" type="ORF">M378DRAFT_162536</name>
</gene>
<dbReference type="PANTHER" id="PTHR34846">
    <property type="entry name" value="4-CARBOXYMUCONOLACTONE DECARBOXYLASE FAMILY PROTEIN (AFU_ORTHOLOGUE AFUA_6G11590)"/>
    <property type="match status" value="1"/>
</dbReference>
<proteinExistence type="predicted"/>
<dbReference type="AlphaFoldDB" id="A0A0C2X6R3"/>
<dbReference type="InterPro" id="IPR000073">
    <property type="entry name" value="AB_hydrolase_1"/>
</dbReference>
<dbReference type="HOGENOM" id="CLU_576292_0_0_1"/>
<evidence type="ECO:0000259" key="1">
    <source>
        <dbReference type="Pfam" id="PF02627"/>
    </source>
</evidence>
<keyword evidence="4" id="KW-1185">Reference proteome</keyword>
<feature type="domain" description="Carboxymuconolactone decarboxylase-like" evidence="1">
    <location>
        <begin position="42"/>
        <end position="104"/>
    </location>
</feature>
<feature type="domain" description="AB hydrolase-1" evidence="2">
    <location>
        <begin position="238"/>
        <end position="517"/>
    </location>
</feature>
<dbReference type="EMBL" id="KN818245">
    <property type="protein sequence ID" value="KIL64966.1"/>
    <property type="molecule type" value="Genomic_DNA"/>
</dbReference>
<dbReference type="InterPro" id="IPR029058">
    <property type="entry name" value="AB_hydrolase_fold"/>
</dbReference>
<dbReference type="STRING" id="946122.A0A0C2X6R3"/>
<dbReference type="Proteomes" id="UP000054549">
    <property type="component" value="Unassembled WGS sequence"/>
</dbReference>
<dbReference type="Pfam" id="PF12697">
    <property type="entry name" value="Abhydrolase_6"/>
    <property type="match status" value="1"/>
</dbReference>
<accession>A0A0C2X6R3</accession>
<dbReference type="GO" id="GO:0051920">
    <property type="term" value="F:peroxiredoxin activity"/>
    <property type="evidence" value="ECO:0007669"/>
    <property type="project" value="InterPro"/>
</dbReference>
<reference evidence="3 4" key="1">
    <citation type="submission" date="2014-04" db="EMBL/GenBank/DDBJ databases">
        <title>Evolutionary Origins and Diversification of the Mycorrhizal Mutualists.</title>
        <authorList>
            <consortium name="DOE Joint Genome Institute"/>
            <consortium name="Mycorrhizal Genomics Consortium"/>
            <person name="Kohler A."/>
            <person name="Kuo A."/>
            <person name="Nagy L.G."/>
            <person name="Floudas D."/>
            <person name="Copeland A."/>
            <person name="Barry K.W."/>
            <person name="Cichocki N."/>
            <person name="Veneault-Fourrey C."/>
            <person name="LaButti K."/>
            <person name="Lindquist E.A."/>
            <person name="Lipzen A."/>
            <person name="Lundell T."/>
            <person name="Morin E."/>
            <person name="Murat C."/>
            <person name="Riley R."/>
            <person name="Ohm R."/>
            <person name="Sun H."/>
            <person name="Tunlid A."/>
            <person name="Henrissat B."/>
            <person name="Grigoriev I.V."/>
            <person name="Hibbett D.S."/>
            <person name="Martin F."/>
        </authorList>
    </citation>
    <scope>NUCLEOTIDE SEQUENCE [LARGE SCALE GENOMIC DNA]</scope>
    <source>
        <strain evidence="3 4">Koide BX008</strain>
    </source>
</reference>
<dbReference type="SUPFAM" id="SSF53474">
    <property type="entry name" value="alpha/beta-Hydrolases"/>
    <property type="match status" value="1"/>
</dbReference>
<dbReference type="InterPro" id="IPR029032">
    <property type="entry name" value="AhpD-like"/>
</dbReference>
<dbReference type="InParanoid" id="A0A0C2X6R3"/>
<dbReference type="InterPro" id="IPR003779">
    <property type="entry name" value="CMD-like"/>
</dbReference>
<evidence type="ECO:0000259" key="2">
    <source>
        <dbReference type="Pfam" id="PF12697"/>
    </source>
</evidence>
<dbReference type="OrthoDB" id="9998495at2759"/>
<dbReference type="SUPFAM" id="SSF69118">
    <property type="entry name" value="AhpD-like"/>
    <property type="match status" value="1"/>
</dbReference>
<dbReference type="Pfam" id="PF02627">
    <property type="entry name" value="CMD"/>
    <property type="match status" value="1"/>
</dbReference>
<organism evidence="3 4">
    <name type="scientific">Amanita muscaria (strain Koide BX008)</name>
    <dbReference type="NCBI Taxonomy" id="946122"/>
    <lineage>
        <taxon>Eukaryota</taxon>
        <taxon>Fungi</taxon>
        <taxon>Dikarya</taxon>
        <taxon>Basidiomycota</taxon>
        <taxon>Agaricomycotina</taxon>
        <taxon>Agaricomycetes</taxon>
        <taxon>Agaricomycetidae</taxon>
        <taxon>Agaricales</taxon>
        <taxon>Pluteineae</taxon>
        <taxon>Amanitaceae</taxon>
        <taxon>Amanita</taxon>
    </lineage>
</organism>
<sequence length="530" mass="57507">MTSRLVNGRYPPPGTSPIADAIRARRGERGITHLDAVLLHRPPVAEGWNTLLGAIRTRGALPGDIRELMILRVAAINRAAYEWIQHEPVGRSHGLTTAQLYIIRDVSTPLPPARGILSSLQSSALIFADASTRDVRVPKEITHDLMHDLREFVKAKNEDADEVQDLFVEAAAVVATYNMVSRLLVSTDVGGLSDDDVPWPLESKEHFIPIPSETDPTTDTHKIHAITLTTSHSAPWIVFANSLLTDITMWSYVVPYFIQTPFNILLHSQRGHGQSSLPLASPSRRQTTIPSLAYDIAHLIQALQIPTPIHAIVGVSQGGAAALAFTALTAFFPPTSLPSPVPTTKSIIACDTSARTPIGNASAWEERASVAYGTKISFDSDDLHEQHLDDVYASQLGMSSLASITLPRWFPPGSPVSTTSERLNWMCSLIKRTPPRGFLAGAQALADYNLFLDSKGNLISSSSASAPPKVLLLAGALDGAGKVGEGMKNMADTLRDEVKFVEIPESGHLPMIDQPETWCKVVIEFLQNLS</sequence>
<dbReference type="PANTHER" id="PTHR34846:SF11">
    <property type="entry name" value="4-CARBOXYMUCONOLACTONE DECARBOXYLASE FAMILY PROTEIN (AFU_ORTHOLOGUE AFUA_6G11590)"/>
    <property type="match status" value="1"/>
</dbReference>
<evidence type="ECO:0000313" key="3">
    <source>
        <dbReference type="EMBL" id="KIL64966.1"/>
    </source>
</evidence>
<protein>
    <submittedName>
        <fullName evidence="3">Uncharacterized protein</fullName>
    </submittedName>
</protein>
<evidence type="ECO:0000313" key="4">
    <source>
        <dbReference type="Proteomes" id="UP000054549"/>
    </source>
</evidence>
<dbReference type="Gene3D" id="3.40.50.1820">
    <property type="entry name" value="alpha/beta hydrolase"/>
    <property type="match status" value="1"/>
</dbReference>